<dbReference type="InterPro" id="IPR011251">
    <property type="entry name" value="Luciferase-like_dom"/>
</dbReference>
<name>A0A382B9E0_9ZZZZ</name>
<dbReference type="InterPro" id="IPR050766">
    <property type="entry name" value="Bact_Lucif_Oxidored"/>
</dbReference>
<proteinExistence type="predicted"/>
<dbReference type="AlphaFoldDB" id="A0A382B9E0"/>
<evidence type="ECO:0000256" key="1">
    <source>
        <dbReference type="ARBA" id="ARBA00023002"/>
    </source>
</evidence>
<dbReference type="GO" id="GO:0016705">
    <property type="term" value="F:oxidoreductase activity, acting on paired donors, with incorporation or reduction of molecular oxygen"/>
    <property type="evidence" value="ECO:0007669"/>
    <property type="project" value="InterPro"/>
</dbReference>
<dbReference type="GO" id="GO:0004497">
    <property type="term" value="F:monooxygenase activity"/>
    <property type="evidence" value="ECO:0007669"/>
    <property type="project" value="UniProtKB-KW"/>
</dbReference>
<dbReference type="PANTHER" id="PTHR30137:SF8">
    <property type="entry name" value="BLR5498 PROTEIN"/>
    <property type="match status" value="1"/>
</dbReference>
<reference evidence="4" key="1">
    <citation type="submission" date="2018-05" db="EMBL/GenBank/DDBJ databases">
        <authorList>
            <person name="Lanie J.A."/>
            <person name="Ng W.-L."/>
            <person name="Kazmierczak K.M."/>
            <person name="Andrzejewski T.M."/>
            <person name="Davidsen T.M."/>
            <person name="Wayne K.J."/>
            <person name="Tettelin H."/>
            <person name="Glass J.I."/>
            <person name="Rusch D."/>
            <person name="Podicherti R."/>
            <person name="Tsui H.-C.T."/>
            <person name="Winkler M.E."/>
        </authorList>
    </citation>
    <scope>NUCLEOTIDE SEQUENCE</scope>
</reference>
<keyword evidence="2" id="KW-0503">Monooxygenase</keyword>
<dbReference type="Pfam" id="PF00296">
    <property type="entry name" value="Bac_luciferase"/>
    <property type="match status" value="1"/>
</dbReference>
<organism evidence="4">
    <name type="scientific">marine metagenome</name>
    <dbReference type="NCBI Taxonomy" id="408172"/>
    <lineage>
        <taxon>unclassified sequences</taxon>
        <taxon>metagenomes</taxon>
        <taxon>ecological metagenomes</taxon>
    </lineage>
</organism>
<dbReference type="EMBL" id="UINC01028617">
    <property type="protein sequence ID" value="SVB09912.1"/>
    <property type="molecule type" value="Genomic_DNA"/>
</dbReference>
<feature type="non-terminal residue" evidence="4">
    <location>
        <position position="1"/>
    </location>
</feature>
<sequence>KRLLKSQRCRYDRNGGKRHMIESFGSLYAGHVDFDDIGFDAMPANDRWLSEDNLNSVYSKAEAIAKAMDENGFDIFWMAEHHFQREGYECIPNLMMLAIHLAHITKNIRIGCGFNVAPMWHPLRMAEDFATADILTKGRVVFGVGRGYHSREVEAFGNPILDAEANRELFEEQIDIIQKAFNNDSFSHKGKEYVIPPEVPYRGYDLKEITLVPRPINRPVDCWQPIVSASERGLNFMAKHRMKGMIGGGAAAGGASEEVIRAWQRIQSEHGIDTELGGNLCLGFSFHIADTEQKAIEEARPYFEENMKMFAPLGFVRGLNDKQLESLAKGGHEARSANLPTLEDAVSSGSWLVGTPEAIAEKLLEIQDKYPGLKTVNVGQVVGTPENVIVEQLERFGKEVLPKVKGNSPGTAAKA</sequence>
<dbReference type="InterPro" id="IPR036661">
    <property type="entry name" value="Luciferase-like_sf"/>
</dbReference>
<feature type="domain" description="Luciferase-like" evidence="3">
    <location>
        <begin position="56"/>
        <end position="368"/>
    </location>
</feature>
<dbReference type="GO" id="GO:0005829">
    <property type="term" value="C:cytosol"/>
    <property type="evidence" value="ECO:0007669"/>
    <property type="project" value="TreeGrafter"/>
</dbReference>
<evidence type="ECO:0000259" key="3">
    <source>
        <dbReference type="Pfam" id="PF00296"/>
    </source>
</evidence>
<evidence type="ECO:0000313" key="4">
    <source>
        <dbReference type="EMBL" id="SVB09912.1"/>
    </source>
</evidence>
<keyword evidence="1" id="KW-0560">Oxidoreductase</keyword>
<evidence type="ECO:0000256" key="2">
    <source>
        <dbReference type="ARBA" id="ARBA00023033"/>
    </source>
</evidence>
<dbReference type="Gene3D" id="3.20.20.30">
    <property type="entry name" value="Luciferase-like domain"/>
    <property type="match status" value="1"/>
</dbReference>
<protein>
    <recommendedName>
        <fullName evidence="3">Luciferase-like domain-containing protein</fullName>
    </recommendedName>
</protein>
<gene>
    <name evidence="4" type="ORF">METZ01_LOCUS162766</name>
</gene>
<dbReference type="PANTHER" id="PTHR30137">
    <property type="entry name" value="LUCIFERASE-LIKE MONOOXYGENASE"/>
    <property type="match status" value="1"/>
</dbReference>
<accession>A0A382B9E0</accession>
<dbReference type="SUPFAM" id="SSF51679">
    <property type="entry name" value="Bacterial luciferase-like"/>
    <property type="match status" value="1"/>
</dbReference>